<feature type="region of interest" description="Disordered" evidence="3">
    <location>
        <begin position="712"/>
        <end position="734"/>
    </location>
</feature>
<feature type="domain" description="PH" evidence="4">
    <location>
        <begin position="1102"/>
        <end position="1218"/>
    </location>
</feature>
<feature type="region of interest" description="Disordered" evidence="3">
    <location>
        <begin position="789"/>
        <end position="848"/>
    </location>
</feature>
<dbReference type="OMA" id="PADIATM"/>
<dbReference type="PANTHER" id="PTHR36100:SF1">
    <property type="entry name" value="BUD SITE SELECTION PROTEIN 4"/>
    <property type="match status" value="1"/>
</dbReference>
<feature type="region of interest" description="Disordered" evidence="3">
    <location>
        <begin position="638"/>
        <end position="670"/>
    </location>
</feature>
<feature type="region of interest" description="Disordered" evidence="3">
    <location>
        <begin position="1"/>
        <end position="45"/>
    </location>
</feature>
<feature type="region of interest" description="Disordered" evidence="3">
    <location>
        <begin position="125"/>
        <end position="431"/>
    </location>
</feature>
<accession>A0A1U7LP48</accession>
<feature type="compositionally biased region" description="Polar residues" evidence="3">
    <location>
        <begin position="803"/>
        <end position="813"/>
    </location>
</feature>
<dbReference type="Gene3D" id="2.30.29.30">
    <property type="entry name" value="Pleckstrin-homology domain (PH domain)/Phosphotyrosine-binding domain (PTB)"/>
    <property type="match status" value="1"/>
</dbReference>
<name>A0A1U7LP48_NEOID</name>
<reference evidence="5 6" key="1">
    <citation type="submission" date="2016-04" db="EMBL/GenBank/DDBJ databases">
        <title>Evolutionary innovation and constraint leading to complex multicellularity in the Ascomycota.</title>
        <authorList>
            <person name="Cisse O."/>
            <person name="Nguyen A."/>
            <person name="Hewitt D.A."/>
            <person name="Jedd G."/>
            <person name="Stajich J.E."/>
        </authorList>
    </citation>
    <scope>NUCLEOTIDE SEQUENCE [LARGE SCALE GENOMIC DNA]</scope>
    <source>
        <strain evidence="5 6">DAH-3</strain>
    </source>
</reference>
<dbReference type="GO" id="GO:0005525">
    <property type="term" value="F:GTP binding"/>
    <property type="evidence" value="ECO:0007669"/>
    <property type="project" value="TreeGrafter"/>
</dbReference>
<dbReference type="Pfam" id="PF00169">
    <property type="entry name" value="PH"/>
    <property type="match status" value="1"/>
</dbReference>
<feature type="compositionally biased region" description="Polar residues" evidence="3">
    <location>
        <begin position="482"/>
        <end position="497"/>
    </location>
</feature>
<dbReference type="OrthoDB" id="2123378at2759"/>
<dbReference type="AlphaFoldDB" id="A0A1U7LP48"/>
<dbReference type="EMBL" id="LXFE01000824">
    <property type="protein sequence ID" value="OLL24427.1"/>
    <property type="molecule type" value="Genomic_DNA"/>
</dbReference>
<dbReference type="GO" id="GO:0051301">
    <property type="term" value="P:cell division"/>
    <property type="evidence" value="ECO:0007669"/>
    <property type="project" value="UniProtKB-KW"/>
</dbReference>
<feature type="compositionally biased region" description="Polar residues" evidence="3">
    <location>
        <begin position="172"/>
        <end position="182"/>
    </location>
</feature>
<gene>
    <name evidence="5" type="ORF">NEOLI_003543</name>
</gene>
<evidence type="ECO:0000259" key="4">
    <source>
        <dbReference type="PROSITE" id="PS50003"/>
    </source>
</evidence>
<sequence length="1253" mass="138275">MNGTSKIAMLDPSEQIESHNPMNPSTIGYRNTPLHPKLSVDTDVNPSFRKHNIPSPLLDKGGQSKVHQLQSSFPKKSDVRSFWQAKETSSSDETLYFTTGSSSPIKKSTPLELLAGKSPVRTSIFASQDINGPNSPIKRASSKSSAVSSSPFLQQHRRQQSVTRIPIPVPQPKNTSPRTSLTPERKFGLGDTSTADNPLPERTFSPKSSLISNLQSPSSPGADSDGSQATPRRKRKTVKFDDAAPQILHFERESTQSPYSASSFDFAGMYGSEDESEGNSSIRESPGLVEDWAYSNPAGAKHGGLPDPFQLPSPTSSRGGRPLPQVPGSASPSSARTLPTLPALVSSPTSKEALVEKLRELRRKASEMDVAAKKKSKSPESSSAPEPVVKVPEPMPDPDSQAKPDLKEIEKPRSSSYDDLGISINGDTTYTGEGFSPVALETEKLPIFPTASSSESDTYFYKLARSSTHKDLAQEVKEESQIDQNTSPSFKNDLTSTSGLGEVYEIKEELSEDTYTSSPPTVDNASIDTVSPNVALITSFPPTPDLAENLNDETEDDSIADASRPHMPEYIATVSPLMLPEFGALGDIDLGLSGYMSSPTTISKNSDAQTTHPKLVQTNLASSEHKSLAHAVFRPSTPESQMKTDFNDGENEDTLNKCSPEVSPERATVKGRGLKIRPSLTPADAATIAAKRRKVSGESHIENKDEVNIEAPTTIGFGDDSKPDSAANEEDEKPMMVMTKTIELPRLEIKLPRPSDTGFSDIGQAFERVIEGQKRGYLMRQNTNIVHASSDKDLSHYRHDSANVESVSSSPDKNLSPRVTELDVPPAPSKNKSLADKSNQKRSSTSKKTQIRELGEIAIKKVNEKFADCGRLFVRVLRVKDLDLKLPLGTSFFILDMLTEKIEICISAVHWTTVFIAFKQPTTNSNISRRYVKNSSCKLALDDLEFMLTLQVKVEKQPVLPISPSKSKQSAFSRVFSSPKKTKKLQEQEAAAIQHQQPLHGIVGNDGSFARVYVSLDTYKDSAFGRPYSTEVTLMNEWATDVEIQYGCKPKLPLKITRRRPYKIGKLDLQMLYMPPAPRKTPPPRSLAACIKEMQTTEWYSQLLCEGHLSQQGGDCSTWRRRYFKLVGPKLYAFHEASRTLRAAISLTKATGLYDDKNRLAQAEGSRRTSAFAEQEEGYMYVEEGFRIRFFDGEVIDFYAESEADKERWMKALGQIICYGKIPEKAAWAEIVLQREARLLNNSRCPRLTKRDR</sequence>
<feature type="compositionally biased region" description="Basic and acidic residues" evidence="3">
    <location>
        <begin position="400"/>
        <end position="413"/>
    </location>
</feature>
<dbReference type="InterPro" id="IPR011993">
    <property type="entry name" value="PH-like_dom_sf"/>
</dbReference>
<evidence type="ECO:0000256" key="2">
    <source>
        <dbReference type="ARBA" id="ARBA00023306"/>
    </source>
</evidence>
<evidence type="ECO:0000256" key="1">
    <source>
        <dbReference type="ARBA" id="ARBA00022618"/>
    </source>
</evidence>
<feature type="compositionally biased region" description="Polar residues" evidence="3">
    <location>
        <begin position="125"/>
        <end position="134"/>
    </location>
</feature>
<feature type="compositionally biased region" description="Low complexity" evidence="3">
    <location>
        <begin position="208"/>
        <end position="229"/>
    </location>
</feature>
<dbReference type="FunFam" id="2.30.29.30:FF:000311">
    <property type="entry name" value="GTP binding protein (Bud4)"/>
    <property type="match status" value="1"/>
</dbReference>
<feature type="compositionally biased region" description="Low complexity" evidence="3">
    <location>
        <begin position="379"/>
        <end position="392"/>
    </location>
</feature>
<dbReference type="PANTHER" id="PTHR36100">
    <property type="entry name" value="BUD SITE SELECTION PROTEIN 4"/>
    <property type="match status" value="1"/>
</dbReference>
<keyword evidence="2" id="KW-0131">Cell cycle</keyword>
<evidence type="ECO:0000313" key="5">
    <source>
        <dbReference type="EMBL" id="OLL24427.1"/>
    </source>
</evidence>
<keyword evidence="1" id="KW-0132">Cell division</keyword>
<proteinExistence type="predicted"/>
<keyword evidence="6" id="KW-1185">Reference proteome</keyword>
<evidence type="ECO:0000313" key="6">
    <source>
        <dbReference type="Proteomes" id="UP000186594"/>
    </source>
</evidence>
<dbReference type="SMART" id="SM00233">
    <property type="entry name" value="PH"/>
    <property type="match status" value="1"/>
</dbReference>
<feature type="region of interest" description="Disordered" evidence="3">
    <location>
        <begin position="472"/>
        <end position="497"/>
    </location>
</feature>
<dbReference type="STRING" id="1198029.A0A1U7LP48"/>
<feature type="compositionally biased region" description="Basic and acidic residues" evidence="3">
    <location>
        <begin position="353"/>
        <end position="372"/>
    </location>
</feature>
<evidence type="ECO:0000256" key="3">
    <source>
        <dbReference type="SAM" id="MobiDB-lite"/>
    </source>
</evidence>
<dbReference type="InterPro" id="IPR001849">
    <property type="entry name" value="PH_domain"/>
</dbReference>
<feature type="compositionally biased region" description="Polar residues" evidence="3">
    <location>
        <begin position="18"/>
        <end position="29"/>
    </location>
</feature>
<dbReference type="InterPro" id="IPR052007">
    <property type="entry name" value="Bud4"/>
</dbReference>
<feature type="compositionally biased region" description="Basic and acidic residues" evidence="3">
    <location>
        <begin position="789"/>
        <end position="802"/>
    </location>
</feature>
<dbReference type="PROSITE" id="PS50003">
    <property type="entry name" value="PH_DOMAIN"/>
    <property type="match status" value="1"/>
</dbReference>
<feature type="region of interest" description="Disordered" evidence="3">
    <location>
        <begin position="54"/>
        <end position="73"/>
    </location>
</feature>
<dbReference type="Proteomes" id="UP000186594">
    <property type="component" value="Unassembled WGS sequence"/>
</dbReference>
<feature type="compositionally biased region" description="Polar residues" evidence="3">
    <location>
        <begin position="328"/>
        <end position="337"/>
    </location>
</feature>
<organism evidence="5 6">
    <name type="scientific">Neolecta irregularis (strain DAH-3)</name>
    <dbReference type="NCBI Taxonomy" id="1198029"/>
    <lineage>
        <taxon>Eukaryota</taxon>
        <taxon>Fungi</taxon>
        <taxon>Dikarya</taxon>
        <taxon>Ascomycota</taxon>
        <taxon>Taphrinomycotina</taxon>
        <taxon>Neolectales</taxon>
        <taxon>Neolectaceae</taxon>
        <taxon>Neolecta</taxon>
    </lineage>
</organism>
<protein>
    <recommendedName>
        <fullName evidence="4">PH domain-containing protein</fullName>
    </recommendedName>
</protein>
<dbReference type="SUPFAM" id="SSF50729">
    <property type="entry name" value="PH domain-like"/>
    <property type="match status" value="1"/>
</dbReference>
<comment type="caution">
    <text evidence="5">The sequence shown here is derived from an EMBL/GenBank/DDBJ whole genome shotgun (WGS) entry which is preliminary data.</text>
</comment>